<evidence type="ECO:0000256" key="1">
    <source>
        <dbReference type="ARBA" id="ARBA00009922"/>
    </source>
</evidence>
<comment type="catalytic activity">
    <reaction evidence="10">
        <text>ATP + H2O = ADP + phosphate + H(+)</text>
        <dbReference type="Rhea" id="RHEA:13065"/>
        <dbReference type="ChEBI" id="CHEBI:15377"/>
        <dbReference type="ChEBI" id="CHEBI:15378"/>
        <dbReference type="ChEBI" id="CHEBI:30616"/>
        <dbReference type="ChEBI" id="CHEBI:43474"/>
        <dbReference type="ChEBI" id="CHEBI:456216"/>
        <dbReference type="EC" id="5.6.2.4"/>
    </reaction>
</comment>
<keyword evidence="6" id="KW-0238">DNA-binding</keyword>
<dbReference type="PROSITE" id="PS51198">
    <property type="entry name" value="UVRD_HELICASE_ATP_BIND"/>
    <property type="match status" value="1"/>
</dbReference>
<evidence type="ECO:0000256" key="10">
    <source>
        <dbReference type="ARBA" id="ARBA00048988"/>
    </source>
</evidence>
<gene>
    <name evidence="15" type="ORF">BO222_05960</name>
</gene>
<keyword evidence="4 11" id="KW-0347">Helicase</keyword>
<dbReference type="Pfam" id="PF00580">
    <property type="entry name" value="UvrD-helicase"/>
    <property type="match status" value="1"/>
</dbReference>
<dbReference type="InterPro" id="IPR013986">
    <property type="entry name" value="DExx_box_DNA_helicase_dom_sf"/>
</dbReference>
<comment type="caution">
    <text evidence="15">The sequence shown here is derived from an EMBL/GenBank/DDBJ whole genome shotgun (WGS) entry which is preliminary data.</text>
</comment>
<evidence type="ECO:0000256" key="5">
    <source>
        <dbReference type="ARBA" id="ARBA00022840"/>
    </source>
</evidence>
<dbReference type="GO" id="GO:0016887">
    <property type="term" value="F:ATP hydrolysis activity"/>
    <property type="evidence" value="ECO:0007669"/>
    <property type="project" value="RHEA"/>
</dbReference>
<feature type="domain" description="UvrD-like helicase ATP-binding" evidence="13">
    <location>
        <begin position="6"/>
        <end position="286"/>
    </location>
</feature>
<evidence type="ECO:0000256" key="9">
    <source>
        <dbReference type="ARBA" id="ARBA00034808"/>
    </source>
</evidence>
<dbReference type="CDD" id="cd17932">
    <property type="entry name" value="DEXQc_UvrD"/>
    <property type="match status" value="1"/>
</dbReference>
<evidence type="ECO:0000313" key="16">
    <source>
        <dbReference type="Proteomes" id="UP000186341"/>
    </source>
</evidence>
<keyword evidence="5 11" id="KW-0067">ATP-binding</keyword>
<evidence type="ECO:0000256" key="2">
    <source>
        <dbReference type="ARBA" id="ARBA00022741"/>
    </source>
</evidence>
<dbReference type="EMBL" id="MPJW01000122">
    <property type="protein sequence ID" value="OLU39899.1"/>
    <property type="molecule type" value="Genomic_DNA"/>
</dbReference>
<keyword evidence="2 11" id="KW-0547">Nucleotide-binding</keyword>
<dbReference type="AlphaFoldDB" id="A0A1U7NG82"/>
<keyword evidence="16" id="KW-1185">Reference proteome</keyword>
<accession>A0A1U7NG82</accession>
<protein>
    <recommendedName>
        <fullName evidence="9">DNA 3'-5' helicase</fullName>
        <ecNumber evidence="9">5.6.2.4</ecNumber>
    </recommendedName>
</protein>
<dbReference type="GO" id="GO:0043138">
    <property type="term" value="F:3'-5' DNA helicase activity"/>
    <property type="evidence" value="ECO:0007669"/>
    <property type="project" value="UniProtKB-EC"/>
</dbReference>
<name>A0A1U7NG82_9FIRM</name>
<evidence type="ECO:0000256" key="3">
    <source>
        <dbReference type="ARBA" id="ARBA00022801"/>
    </source>
</evidence>
<feature type="compositionally biased region" description="Polar residues" evidence="12">
    <location>
        <begin position="659"/>
        <end position="671"/>
    </location>
</feature>
<comment type="similarity">
    <text evidence="1">Belongs to the helicase family. UvrD subfamily.</text>
</comment>
<evidence type="ECO:0000313" key="15">
    <source>
        <dbReference type="EMBL" id="OLU39899.1"/>
    </source>
</evidence>
<feature type="region of interest" description="Disordered" evidence="12">
    <location>
        <begin position="716"/>
        <end position="748"/>
    </location>
</feature>
<keyword evidence="3 11" id="KW-0378">Hydrolase</keyword>
<dbReference type="EC" id="5.6.2.4" evidence="9"/>
<keyword evidence="7" id="KW-0413">Isomerase</keyword>
<evidence type="ECO:0000256" key="6">
    <source>
        <dbReference type="ARBA" id="ARBA00023125"/>
    </source>
</evidence>
<reference evidence="15 16" key="1">
    <citation type="submission" date="2016-11" db="EMBL/GenBank/DDBJ databases">
        <title>Description of two novel members of the family Erysipelotrichaceae: Ileibacterium lipovorans gen. nov., sp. nov. and Dubosiella newyorkensis, gen. nov., sp. nov.</title>
        <authorList>
            <person name="Cox L.M."/>
            <person name="Sohn J."/>
            <person name="Tyrrell K.L."/>
            <person name="Citron D.M."/>
            <person name="Lawson P.A."/>
            <person name="Patel N.B."/>
            <person name="Iizumi T."/>
            <person name="Perez-Perez G.I."/>
            <person name="Goldstein E.J."/>
            <person name="Blaser M.J."/>
        </authorList>
    </citation>
    <scope>NUCLEOTIDE SEQUENCE [LARGE SCALE GENOMIC DNA]</scope>
    <source>
        <strain evidence="15 16">NYU-BL-A3</strain>
    </source>
</reference>
<dbReference type="PROSITE" id="PS51217">
    <property type="entry name" value="UVRD_HELICASE_CTER"/>
    <property type="match status" value="1"/>
</dbReference>
<evidence type="ECO:0000259" key="13">
    <source>
        <dbReference type="PROSITE" id="PS51198"/>
    </source>
</evidence>
<dbReference type="GO" id="GO:0000725">
    <property type="term" value="P:recombinational repair"/>
    <property type="evidence" value="ECO:0007669"/>
    <property type="project" value="TreeGrafter"/>
</dbReference>
<feature type="compositionally biased region" description="Basic residues" evidence="12">
    <location>
        <begin position="672"/>
        <end position="682"/>
    </location>
</feature>
<organism evidence="15 16">
    <name type="scientific">Ileibacterium valens</name>
    <dbReference type="NCBI Taxonomy" id="1862668"/>
    <lineage>
        <taxon>Bacteria</taxon>
        <taxon>Bacillati</taxon>
        <taxon>Bacillota</taxon>
        <taxon>Erysipelotrichia</taxon>
        <taxon>Erysipelotrichales</taxon>
        <taxon>Erysipelotrichaceae</taxon>
        <taxon>Ileibacterium</taxon>
    </lineage>
</organism>
<evidence type="ECO:0000256" key="4">
    <source>
        <dbReference type="ARBA" id="ARBA00022806"/>
    </source>
</evidence>
<dbReference type="InterPro" id="IPR000212">
    <property type="entry name" value="DNA_helicase_UvrD/REP"/>
</dbReference>
<evidence type="ECO:0000256" key="8">
    <source>
        <dbReference type="ARBA" id="ARBA00034617"/>
    </source>
</evidence>
<evidence type="ECO:0000259" key="14">
    <source>
        <dbReference type="PROSITE" id="PS51217"/>
    </source>
</evidence>
<evidence type="ECO:0000256" key="12">
    <source>
        <dbReference type="SAM" id="MobiDB-lite"/>
    </source>
</evidence>
<dbReference type="Gene3D" id="1.10.486.10">
    <property type="entry name" value="PCRA, domain 4"/>
    <property type="match status" value="1"/>
</dbReference>
<evidence type="ECO:0000256" key="11">
    <source>
        <dbReference type="PROSITE-ProRule" id="PRU00560"/>
    </source>
</evidence>
<dbReference type="RefSeq" id="WP_075819277.1">
    <property type="nucleotide sequence ID" value="NZ_CAPNHH010000014.1"/>
</dbReference>
<dbReference type="Gene3D" id="1.10.10.160">
    <property type="match status" value="1"/>
</dbReference>
<dbReference type="InterPro" id="IPR014017">
    <property type="entry name" value="DNA_helicase_UvrD-like_C"/>
</dbReference>
<dbReference type="Pfam" id="PF13361">
    <property type="entry name" value="UvrD_C"/>
    <property type="match status" value="1"/>
</dbReference>
<feature type="domain" description="UvrD-like helicase C-terminal" evidence="14">
    <location>
        <begin position="287"/>
        <end position="564"/>
    </location>
</feature>
<dbReference type="GeneID" id="82202749"/>
<dbReference type="GO" id="GO:0005829">
    <property type="term" value="C:cytosol"/>
    <property type="evidence" value="ECO:0007669"/>
    <property type="project" value="TreeGrafter"/>
</dbReference>
<dbReference type="SUPFAM" id="SSF52540">
    <property type="entry name" value="P-loop containing nucleoside triphosphate hydrolases"/>
    <property type="match status" value="1"/>
</dbReference>
<feature type="binding site" evidence="11">
    <location>
        <begin position="27"/>
        <end position="34"/>
    </location>
    <ligand>
        <name>ATP</name>
        <dbReference type="ChEBI" id="CHEBI:30616"/>
    </ligand>
</feature>
<dbReference type="GO" id="GO:0005524">
    <property type="term" value="F:ATP binding"/>
    <property type="evidence" value="ECO:0007669"/>
    <property type="project" value="UniProtKB-UniRule"/>
</dbReference>
<dbReference type="PANTHER" id="PTHR11070">
    <property type="entry name" value="UVRD / RECB / PCRA DNA HELICASE FAMILY MEMBER"/>
    <property type="match status" value="1"/>
</dbReference>
<comment type="catalytic activity">
    <reaction evidence="8">
        <text>Couples ATP hydrolysis with the unwinding of duplex DNA by translocating in the 3'-5' direction.</text>
        <dbReference type="EC" id="5.6.2.4"/>
    </reaction>
</comment>
<dbReference type="OrthoDB" id="9810135at2"/>
<evidence type="ECO:0000256" key="7">
    <source>
        <dbReference type="ARBA" id="ARBA00023235"/>
    </source>
</evidence>
<dbReference type="PANTHER" id="PTHR11070:SF2">
    <property type="entry name" value="ATP-DEPENDENT DNA HELICASE SRS2"/>
    <property type="match status" value="1"/>
</dbReference>
<dbReference type="CDD" id="cd18807">
    <property type="entry name" value="SF1_C_UvrD"/>
    <property type="match status" value="1"/>
</dbReference>
<dbReference type="InterPro" id="IPR014016">
    <property type="entry name" value="UvrD-like_ATP-bd"/>
</dbReference>
<sequence>MSLLMEKLNDAQKEAACEIDRHVRIVAGAGSGKTSVLMARIEYLINELGIWPNRIMAITFTNKAAQEMKDRLASAIGFEDARHVRISTIHSLCARILREDSEAANLPKNFTIMDTEDQKTLLRPIFKELSTNMDEITHGQAVGYISSNKTGKVSPQMAQDMAHNQRFKQLADVYEEYEKRRQEMKAVDFDDLLLETEKLLKNDEEVRTKWQNRLDFIHVDEFQDIDPIQYQIIKSLVREDANLCVVGDPDQTIYTWRGASVDIILQFHNDFKPCHTVILNENYRSTQNILSAANEVIENNSKRIKKDLFTKLGEGEKITLYEAQEEEREPMYIARQINELSRAGIPYKDMAILYRSNYLSRNVEKVLRSIHIPHRIYGGIRYYDRAEIKDVLSYLRLLAAPDENDPKRKSLDLAVLRVINQPKRGIGARTIEKLSEEARKRDMNLLDVMGNSQTLSPAASKKAQKFYETIQELKDEMKTCELPDLIDAILDYTGYEDMLLEAKEDERLENVKELKQDLALALQNDPNTTLESYLQDISLYTDKNRDDEESDNMVSLMTVHAAKGTEFPVVFISGFNEDVFPSRRSIEEGGAAALEEERRLLYVAMTRAKQRLFITWNNGINFIDRTHRRPSRFLQELTEEYIVDDSRSESSEEQNSNQKTNTHSTKANSALRNRKARRGVHYRKGDKVDHTIYGEGVIVSVDKDIASIAFPYPIGTKKINTNHPTLSKVKADQNSTESAETESLDSAS</sequence>
<dbReference type="Proteomes" id="UP000186341">
    <property type="component" value="Unassembled WGS sequence"/>
</dbReference>
<dbReference type="GO" id="GO:0003677">
    <property type="term" value="F:DNA binding"/>
    <property type="evidence" value="ECO:0007669"/>
    <property type="project" value="UniProtKB-KW"/>
</dbReference>
<feature type="region of interest" description="Disordered" evidence="12">
    <location>
        <begin position="644"/>
        <end position="683"/>
    </location>
</feature>
<dbReference type="Gene3D" id="3.40.50.300">
    <property type="entry name" value="P-loop containing nucleotide triphosphate hydrolases"/>
    <property type="match status" value="2"/>
</dbReference>
<dbReference type="InterPro" id="IPR027417">
    <property type="entry name" value="P-loop_NTPase"/>
</dbReference>
<feature type="compositionally biased region" description="Acidic residues" evidence="12">
    <location>
        <begin position="739"/>
        <end position="748"/>
    </location>
</feature>
<proteinExistence type="inferred from homology"/>